<gene>
    <name evidence="1" type="primary">Contig1397.g54</name>
    <name evidence="1" type="ORF">STYLEM_724</name>
</gene>
<keyword evidence="2" id="KW-1185">Reference proteome</keyword>
<sequence length="384" mass="44977">MNTTEPHQQLMNHIQNSQSYPEDIYRIEKRDHRFFSSESFSSPAKRKHLQDIESTLMSFIEKVMSEDETIRRLVFLPAGIPGMGKTTIGRFLEQASLKLKVQTLGSNVKVQFKRVSFDHVFTDLQQKYFQEHPDVDFQAAFDIIRGQAEEVFNQQIREACVQSQDEMASYTLISAGEQSQNYEKVLDILYVDKNNTPDKWEVMSSFLTEISHENQLQARQKTILIVPTQTDFDYSLCKKVNAICPQFVYECLFRIFNRKNHCLSSSIKPKAVEVVLKFVKLYDNIDFKDQTVPLSYFDHFLKIEFVHYNEQTTSKDMIRVLVEAYNETPENFVPPSDETINKVLNQLEKEIADKEGHRVQEMEYFNQEIKTMTNSSAKDDEYFH</sequence>
<protein>
    <submittedName>
        <fullName evidence="1">Uncharacterized protein</fullName>
    </submittedName>
</protein>
<name>A0A077ZQW3_STYLE</name>
<dbReference type="AlphaFoldDB" id="A0A077ZQW3"/>
<evidence type="ECO:0000313" key="1">
    <source>
        <dbReference type="EMBL" id="CDW71775.1"/>
    </source>
</evidence>
<accession>A0A077ZQW3</accession>
<proteinExistence type="predicted"/>
<organism evidence="1 2">
    <name type="scientific">Stylonychia lemnae</name>
    <name type="common">Ciliate</name>
    <dbReference type="NCBI Taxonomy" id="5949"/>
    <lineage>
        <taxon>Eukaryota</taxon>
        <taxon>Sar</taxon>
        <taxon>Alveolata</taxon>
        <taxon>Ciliophora</taxon>
        <taxon>Intramacronucleata</taxon>
        <taxon>Spirotrichea</taxon>
        <taxon>Stichotrichia</taxon>
        <taxon>Sporadotrichida</taxon>
        <taxon>Oxytrichidae</taxon>
        <taxon>Stylonychinae</taxon>
        <taxon>Stylonychia</taxon>
    </lineage>
</organism>
<dbReference type="Proteomes" id="UP000039865">
    <property type="component" value="Unassembled WGS sequence"/>
</dbReference>
<dbReference type="InParanoid" id="A0A077ZQW3"/>
<evidence type="ECO:0000313" key="2">
    <source>
        <dbReference type="Proteomes" id="UP000039865"/>
    </source>
</evidence>
<dbReference type="OrthoDB" id="322519at2759"/>
<dbReference type="EMBL" id="CCKQ01000683">
    <property type="protein sequence ID" value="CDW71775.1"/>
    <property type="molecule type" value="Genomic_DNA"/>
</dbReference>
<reference evidence="1 2" key="1">
    <citation type="submission" date="2014-06" db="EMBL/GenBank/DDBJ databases">
        <authorList>
            <person name="Swart Estienne"/>
        </authorList>
    </citation>
    <scope>NUCLEOTIDE SEQUENCE [LARGE SCALE GENOMIC DNA]</scope>
    <source>
        <strain evidence="1 2">130c</strain>
    </source>
</reference>